<dbReference type="EMBL" id="JANHOG010000801">
    <property type="protein sequence ID" value="KAJ3551440.1"/>
    <property type="molecule type" value="Genomic_DNA"/>
</dbReference>
<evidence type="ECO:0000313" key="2">
    <source>
        <dbReference type="Proteomes" id="UP001148662"/>
    </source>
</evidence>
<name>A0ACC1T2B7_9APHY</name>
<dbReference type="Proteomes" id="UP001148662">
    <property type="component" value="Unassembled WGS sequence"/>
</dbReference>
<comment type="caution">
    <text evidence="1">The sequence shown here is derived from an EMBL/GenBank/DDBJ whole genome shotgun (WGS) entry which is preliminary data.</text>
</comment>
<proteinExistence type="predicted"/>
<keyword evidence="2" id="KW-1185">Reference proteome</keyword>
<gene>
    <name evidence="1" type="ORF">NM688_g4704</name>
</gene>
<organism evidence="1 2">
    <name type="scientific">Phlebia brevispora</name>
    <dbReference type="NCBI Taxonomy" id="194682"/>
    <lineage>
        <taxon>Eukaryota</taxon>
        <taxon>Fungi</taxon>
        <taxon>Dikarya</taxon>
        <taxon>Basidiomycota</taxon>
        <taxon>Agaricomycotina</taxon>
        <taxon>Agaricomycetes</taxon>
        <taxon>Polyporales</taxon>
        <taxon>Meruliaceae</taxon>
        <taxon>Phlebia</taxon>
    </lineage>
</organism>
<accession>A0ACC1T2B7</accession>
<evidence type="ECO:0000313" key="1">
    <source>
        <dbReference type="EMBL" id="KAJ3551440.1"/>
    </source>
</evidence>
<protein>
    <submittedName>
        <fullName evidence="1">Uncharacterized protein</fullName>
    </submittedName>
</protein>
<reference evidence="1" key="1">
    <citation type="submission" date="2022-07" db="EMBL/GenBank/DDBJ databases">
        <title>Genome Sequence of Phlebia brevispora.</title>
        <authorList>
            <person name="Buettner E."/>
        </authorList>
    </citation>
    <scope>NUCLEOTIDE SEQUENCE</scope>
    <source>
        <strain evidence="1">MPL23</strain>
    </source>
</reference>
<sequence>MLDPRCNDCMQTLSAHLLLWPSTPWRYNIASRYIKSTYYGYQGDLPTGRGTQQPSLNPRSLPKTLAPPRTFLSISHHLSYISTRPSTRPTSVSSMPKVTRACRSRKGEDATVSVPIRRVFDTAVAEDIMRSEKLAIGTKFHHKCNALCSPNGHYCSYGALGYCNCCYSTPQATNMSRHEIAIQISYPCKWPGCEYTYTDPAAYSKHKTSAHGHKVAPRKTRDPATFSRGSKRTNIPATATETLRVIRASSVASDPGPSSVSERCMGEGQASGRLYTGRSSSVPAITSSTPLRTERMTNPGMSPTASPTAYGLFALLPSANSCLRADPYDEFYPEGTSSSPASDAFASFSNDPMSSTVYAGSSSELTGCAPAGPSAGIRYSLGYLGLNLGDSLYSGPQIISSSSVTEDQFYEAHSNEDFYFGTTNLTLDDVIRMPFSDLVLHPMIEVFSPLQLFSGL</sequence>